<evidence type="ECO:0000313" key="3">
    <source>
        <dbReference type="EMBL" id="PHO15213.1"/>
    </source>
</evidence>
<evidence type="ECO:0000313" key="4">
    <source>
        <dbReference type="Proteomes" id="UP000224740"/>
    </source>
</evidence>
<feature type="transmembrane region" description="Helical" evidence="1">
    <location>
        <begin position="6"/>
        <end position="24"/>
    </location>
</feature>
<dbReference type="RefSeq" id="WP_079577754.1">
    <property type="nucleotide sequence ID" value="NZ_CP032101.1"/>
</dbReference>
<reference evidence="4" key="1">
    <citation type="submission" date="2017-09" db="EMBL/GenBank/DDBJ databases">
        <title>Arcobacter canalis sp. nov., a new species isolated from a water canal contaminated with urban sewage.</title>
        <authorList>
            <person name="Perez-Cataluna A."/>
            <person name="Salas-Masso N."/>
            <person name="Figueras M.J."/>
        </authorList>
    </citation>
    <scope>NUCLEOTIDE SEQUENCE [LARGE SCALE GENOMIC DNA]</scope>
    <source>
        <strain evidence="4">CECT 7727</strain>
    </source>
</reference>
<accession>A0A1T5ARN0</accession>
<gene>
    <name evidence="2" type="ORF">AMRN_1610</name>
    <name evidence="3" type="ORF">CPH92_07880</name>
</gene>
<evidence type="ECO:0000313" key="5">
    <source>
        <dbReference type="Proteomes" id="UP000264693"/>
    </source>
</evidence>
<reference evidence="3" key="2">
    <citation type="submission" date="2017-09" db="EMBL/GenBank/DDBJ databases">
        <authorList>
            <person name="Perez-Cataluna A."/>
            <person name="Figueras M.J."/>
            <person name="Salas-Masso N."/>
        </authorList>
    </citation>
    <scope>NUCLEOTIDE SEQUENCE</scope>
    <source>
        <strain evidence="3">CECT 7727</strain>
    </source>
</reference>
<keyword evidence="4" id="KW-1185">Reference proteome</keyword>
<sequence>MFKKYLKIVVISSFVGFGLAYLFVKFFSYNIKKELVQYEQRKIHIQALADSYALCVGLYNANPSKQREELCNYIKEKVYIEVKNIEGKYPYTSLYQKVFN</sequence>
<dbReference type="EMBL" id="NXAO01000033">
    <property type="protein sequence ID" value="PHO15213.1"/>
    <property type="molecule type" value="Genomic_DNA"/>
</dbReference>
<dbReference type="Proteomes" id="UP000224740">
    <property type="component" value="Unassembled WGS sequence"/>
</dbReference>
<organism evidence="2 5">
    <name type="scientific">Malaciobacter marinus</name>
    <dbReference type="NCBI Taxonomy" id="505249"/>
    <lineage>
        <taxon>Bacteria</taxon>
        <taxon>Pseudomonadati</taxon>
        <taxon>Campylobacterota</taxon>
        <taxon>Epsilonproteobacteria</taxon>
        <taxon>Campylobacterales</taxon>
        <taxon>Arcobacteraceae</taxon>
        <taxon>Malaciobacter</taxon>
    </lineage>
</organism>
<keyword evidence="1" id="KW-1133">Transmembrane helix</keyword>
<evidence type="ECO:0000313" key="2">
    <source>
        <dbReference type="EMBL" id="AXX87343.1"/>
    </source>
</evidence>
<evidence type="ECO:0000256" key="1">
    <source>
        <dbReference type="SAM" id="Phobius"/>
    </source>
</evidence>
<keyword evidence="1" id="KW-0472">Membrane</keyword>
<dbReference type="Proteomes" id="UP000264693">
    <property type="component" value="Chromosome"/>
</dbReference>
<reference evidence="2 5" key="3">
    <citation type="submission" date="2018-08" db="EMBL/GenBank/DDBJ databases">
        <title>Complete genome of the Arcobacter marinus type strain JCM 15502.</title>
        <authorList>
            <person name="Miller W.G."/>
            <person name="Yee E."/>
            <person name="Huynh S."/>
            <person name="Parker C.T."/>
        </authorList>
    </citation>
    <scope>NUCLEOTIDE SEQUENCE [LARGE SCALE GENOMIC DNA]</scope>
    <source>
        <strain evidence="2 5">JCM 15502</strain>
    </source>
</reference>
<name>A0A1T5ARN0_9BACT</name>
<keyword evidence="1" id="KW-0812">Transmembrane</keyword>
<proteinExistence type="predicted"/>
<dbReference type="AlphaFoldDB" id="A0A1T5ARN0"/>
<protein>
    <submittedName>
        <fullName evidence="2">Uncharacterized protein</fullName>
    </submittedName>
</protein>
<dbReference type="EMBL" id="CP032101">
    <property type="protein sequence ID" value="AXX87343.1"/>
    <property type="molecule type" value="Genomic_DNA"/>
</dbReference>
<dbReference type="KEGG" id="amar:AMRN_1610"/>